<comment type="similarity">
    <text evidence="1">Belongs to the FldB/FldC dehydratase alpha/beta subunit family.</text>
</comment>
<protein>
    <submittedName>
        <fullName evidence="3">2-hydroxyacyl-CoA dehydratase</fullName>
    </submittedName>
</protein>
<dbReference type="NCBIfam" id="NF040772">
    <property type="entry name" value="double_cubane"/>
    <property type="match status" value="1"/>
</dbReference>
<evidence type="ECO:0000313" key="2">
    <source>
        <dbReference type="EMBL" id="QBH14222.1"/>
    </source>
</evidence>
<evidence type="ECO:0000256" key="1">
    <source>
        <dbReference type="ARBA" id="ARBA00005806"/>
    </source>
</evidence>
<gene>
    <name evidence="3" type="ORF">DO021_06405</name>
    <name evidence="2" type="ORF">EYB58_15655</name>
</gene>
<dbReference type="Gene3D" id="3.40.50.11890">
    <property type="match status" value="1"/>
</dbReference>
<dbReference type="PANTHER" id="PTHR30548">
    <property type="entry name" value="2-HYDROXYGLUTARYL-COA DEHYDRATASE, D-COMPONENT-RELATED"/>
    <property type="match status" value="1"/>
</dbReference>
<reference evidence="2 5" key="2">
    <citation type="submission" date="2019-02" db="EMBL/GenBank/DDBJ databases">
        <title>Complete genome sequence of Desulfobacter hydrogenophilus AcRS1.</title>
        <authorList>
            <person name="Marietou A."/>
            <person name="Lund M.B."/>
            <person name="Marshall I.P.G."/>
            <person name="Schreiber L."/>
            <person name="Jorgensen B."/>
        </authorList>
    </citation>
    <scope>NUCLEOTIDE SEQUENCE [LARGE SCALE GENOMIC DNA]</scope>
    <source>
        <strain evidence="2 5">AcRS1</strain>
    </source>
</reference>
<dbReference type="EMBL" id="CP036313">
    <property type="protein sequence ID" value="QBH14222.1"/>
    <property type="molecule type" value="Genomic_DNA"/>
</dbReference>
<accession>A0A328FIM1</accession>
<reference evidence="3 4" key="1">
    <citation type="submission" date="2018-06" db="EMBL/GenBank/DDBJ databases">
        <title>Complete Genome Sequence of Desulfobacter hydrogenophilus (DSM3380).</title>
        <authorList>
            <person name="Marietou A."/>
            <person name="Schreiber L."/>
            <person name="Marshall I."/>
            <person name="Jorgensen B."/>
        </authorList>
    </citation>
    <scope>NUCLEOTIDE SEQUENCE [LARGE SCALE GENOMIC DNA]</scope>
    <source>
        <strain evidence="3 4">DSM 3380</strain>
    </source>
</reference>
<dbReference type="InterPro" id="IPR047678">
    <property type="entry name" value="YjiM-like"/>
</dbReference>
<dbReference type="Proteomes" id="UP000248798">
    <property type="component" value="Unassembled WGS sequence"/>
</dbReference>
<dbReference type="Gene3D" id="3.40.50.11900">
    <property type="match status" value="1"/>
</dbReference>
<dbReference type="PANTHER" id="PTHR30548:SF1">
    <property type="entry name" value="DEHYDRATASE SUBUNIT MJ0007-RELATED"/>
    <property type="match status" value="1"/>
</dbReference>
<evidence type="ECO:0000313" key="3">
    <source>
        <dbReference type="EMBL" id="RAM02847.1"/>
    </source>
</evidence>
<evidence type="ECO:0000313" key="5">
    <source>
        <dbReference type="Proteomes" id="UP000293902"/>
    </source>
</evidence>
<dbReference type="EMBL" id="QLNI01000010">
    <property type="protein sequence ID" value="RAM02847.1"/>
    <property type="molecule type" value="Genomic_DNA"/>
</dbReference>
<dbReference type="InterPro" id="IPR010327">
    <property type="entry name" value="FldB/FldC_alpha/beta"/>
</dbReference>
<keyword evidence="5" id="KW-1185">Reference proteome</keyword>
<dbReference type="OrthoDB" id="9810278at2"/>
<dbReference type="Pfam" id="PF06050">
    <property type="entry name" value="HGD-D"/>
    <property type="match status" value="1"/>
</dbReference>
<evidence type="ECO:0000313" key="4">
    <source>
        <dbReference type="Proteomes" id="UP000248798"/>
    </source>
</evidence>
<dbReference type="RefSeq" id="WP_111954868.1">
    <property type="nucleotide sequence ID" value="NZ_CP036313.1"/>
</dbReference>
<name>A0A328FIM1_9BACT</name>
<proteinExistence type="inferred from homology"/>
<sequence length="426" mass="47534">MSNDYAPMWESLGMDLKAHDALLDVLGQGYQDIYLAQKNRPEGMSYFDFVMSEVHGLRIKELLDEKKQNRKIIGSYCVFVPEEIVLAGGATLVGLCSGADFAIEDVEKHLPRNTCSLIKSSFGFKLGRVCPYLESADMIVGENTCDGKKKAYETFAGMVDNLYVMDLPQVKSSQGRSLLKKEFERFKTAVEELTGNKITVDTLKEGIKVVNAKRAALHRLATLRKADPVPISGLDALLANQVFFYDNPARFTESVNKICDELEVRIKENQGVFPAKTPRILISGCPMAVPNWKLPWIIETSGAVIVGEESCVGERGTRNLTDDSGQSLDELMEAVTDRYFKVDCAIFTPNQKRSDHIVEMAKAYGANGVIHYGLQFCQPYIMESIPVENTLENLGIPCMRIETDYGMEDMGQLKTRVEAFIEQISD</sequence>
<organism evidence="3 4">
    <name type="scientific">Desulfobacter hydrogenophilus</name>
    <dbReference type="NCBI Taxonomy" id="2291"/>
    <lineage>
        <taxon>Bacteria</taxon>
        <taxon>Pseudomonadati</taxon>
        <taxon>Thermodesulfobacteriota</taxon>
        <taxon>Desulfobacteria</taxon>
        <taxon>Desulfobacterales</taxon>
        <taxon>Desulfobacteraceae</taxon>
        <taxon>Desulfobacter</taxon>
    </lineage>
</organism>
<dbReference type="AlphaFoldDB" id="A0A328FIM1"/>
<dbReference type="Proteomes" id="UP000293902">
    <property type="component" value="Chromosome"/>
</dbReference>
<dbReference type="Gene3D" id="1.20.1270.370">
    <property type="match status" value="1"/>
</dbReference>